<dbReference type="GO" id="GO:0003723">
    <property type="term" value="F:RNA binding"/>
    <property type="evidence" value="ECO:0007669"/>
    <property type="project" value="InterPro"/>
</dbReference>
<dbReference type="CDD" id="cd02869">
    <property type="entry name" value="PseudoU_synth_RluA_like"/>
    <property type="match status" value="1"/>
</dbReference>
<dbReference type="PANTHER" id="PTHR21600">
    <property type="entry name" value="MITOCHONDRIAL RNA PSEUDOURIDINE SYNTHASE"/>
    <property type="match status" value="1"/>
</dbReference>
<comment type="similarity">
    <text evidence="1">Belongs to the pseudouridine synthase RluA family.</text>
</comment>
<dbReference type="PROSITE" id="PS01129">
    <property type="entry name" value="PSI_RLU"/>
    <property type="match status" value="1"/>
</dbReference>
<dbReference type="RefSeq" id="WP_097056173.1">
    <property type="nucleotide sequence ID" value="NZ_OCMF01000002.1"/>
</dbReference>
<dbReference type="InterPro" id="IPR006224">
    <property type="entry name" value="PsdUridine_synth_RluA-like_CS"/>
</dbReference>
<gene>
    <name evidence="4" type="ORF">SAMN06296241_1948</name>
</gene>
<dbReference type="InterPro" id="IPR006145">
    <property type="entry name" value="PsdUridine_synth_RsuA/RluA"/>
</dbReference>
<name>A0A285X7L1_9FLAO</name>
<evidence type="ECO:0000259" key="3">
    <source>
        <dbReference type="Pfam" id="PF00849"/>
    </source>
</evidence>
<evidence type="ECO:0000256" key="2">
    <source>
        <dbReference type="ARBA" id="ARBA00023235"/>
    </source>
</evidence>
<evidence type="ECO:0000313" key="4">
    <source>
        <dbReference type="EMBL" id="SOC80399.1"/>
    </source>
</evidence>
<dbReference type="EMBL" id="OCMF01000002">
    <property type="protein sequence ID" value="SOC80399.1"/>
    <property type="molecule type" value="Genomic_DNA"/>
</dbReference>
<keyword evidence="5" id="KW-1185">Reference proteome</keyword>
<dbReference type="GO" id="GO:0009982">
    <property type="term" value="F:pseudouridine synthase activity"/>
    <property type="evidence" value="ECO:0007669"/>
    <property type="project" value="InterPro"/>
</dbReference>
<dbReference type="GO" id="GO:0140098">
    <property type="term" value="F:catalytic activity, acting on RNA"/>
    <property type="evidence" value="ECO:0007669"/>
    <property type="project" value="UniProtKB-ARBA"/>
</dbReference>
<reference evidence="5" key="1">
    <citation type="submission" date="2017-09" db="EMBL/GenBank/DDBJ databases">
        <authorList>
            <person name="Varghese N."/>
            <person name="Submissions S."/>
        </authorList>
    </citation>
    <scope>NUCLEOTIDE SEQUENCE [LARGE SCALE GENOMIC DNA]</scope>
    <source>
        <strain evidence="5">CGMCC 1.12641</strain>
    </source>
</reference>
<dbReference type="AlphaFoldDB" id="A0A285X7L1"/>
<dbReference type="OrthoDB" id="9807829at2"/>
<keyword evidence="2" id="KW-0413">Isomerase</keyword>
<accession>A0A285X7L1</accession>
<dbReference type="GO" id="GO:0006396">
    <property type="term" value="P:RNA processing"/>
    <property type="evidence" value="ECO:0007669"/>
    <property type="project" value="UniProtKB-ARBA"/>
</dbReference>
<dbReference type="Pfam" id="PF00849">
    <property type="entry name" value="PseudoU_synth_2"/>
    <property type="match status" value="1"/>
</dbReference>
<dbReference type="InterPro" id="IPR020103">
    <property type="entry name" value="PsdUridine_synth_cat_dom_sf"/>
</dbReference>
<evidence type="ECO:0000256" key="1">
    <source>
        <dbReference type="ARBA" id="ARBA00010876"/>
    </source>
</evidence>
<dbReference type="InterPro" id="IPR050188">
    <property type="entry name" value="RluA_PseudoU_synthase"/>
</dbReference>
<dbReference type="GO" id="GO:0001522">
    <property type="term" value="P:pseudouridine synthesis"/>
    <property type="evidence" value="ECO:0007669"/>
    <property type="project" value="InterPro"/>
</dbReference>
<feature type="domain" description="Pseudouridine synthase RsuA/RluA-like" evidence="3">
    <location>
        <begin position="20"/>
        <end position="176"/>
    </location>
</feature>
<organism evidence="4 5">
    <name type="scientific">Salinimicrobium sediminis</name>
    <dbReference type="NCBI Taxonomy" id="1343891"/>
    <lineage>
        <taxon>Bacteria</taxon>
        <taxon>Pseudomonadati</taxon>
        <taxon>Bacteroidota</taxon>
        <taxon>Flavobacteriia</taxon>
        <taxon>Flavobacteriales</taxon>
        <taxon>Flavobacteriaceae</taxon>
        <taxon>Salinimicrobium</taxon>
    </lineage>
</organism>
<protein>
    <submittedName>
        <fullName evidence="4">Ribosomal large subunit pseudouridine synthase D</fullName>
    </submittedName>
</protein>
<dbReference type="SUPFAM" id="SSF55120">
    <property type="entry name" value="Pseudouridine synthase"/>
    <property type="match status" value="1"/>
</dbReference>
<proteinExistence type="inferred from homology"/>
<dbReference type="Proteomes" id="UP000219193">
    <property type="component" value="Unassembled WGS sequence"/>
</dbReference>
<evidence type="ECO:0000313" key="5">
    <source>
        <dbReference type="Proteomes" id="UP000219193"/>
    </source>
</evidence>
<dbReference type="PANTHER" id="PTHR21600:SF83">
    <property type="entry name" value="PSEUDOURIDYLATE SYNTHASE RPUSD4, MITOCHONDRIAL"/>
    <property type="match status" value="1"/>
</dbReference>
<sequence length="234" mass="26801">MEDKTLSTPQNLQVLYEDNHLIIVNKRPGDIVQGDKTGDTPLSDVVKEYIRVKYGKPGNVYLGVVHRLDRPTSGIVVFARTSKALPRLNKLFKDKDAKKTYWAIVKNSPPKQQDTLVHYMKRNPKQNKSYAHIKEVPDSKKAILEYRILKQLNNYFLLEIDLQTGRHHQIRSQFSAIGCPIKGDLKYGFDRSNKDGSIHLHARKLSLVHPVKKEKLEIIASPPQDPLWDACISE</sequence>
<dbReference type="Gene3D" id="3.30.2350.10">
    <property type="entry name" value="Pseudouridine synthase"/>
    <property type="match status" value="1"/>
</dbReference>